<proteinExistence type="predicted"/>
<reference evidence="1 2" key="1">
    <citation type="submission" date="2018-08" db="EMBL/GenBank/DDBJ databases">
        <title>A genome reference for cultivated species of the human gut microbiota.</title>
        <authorList>
            <person name="Zou Y."/>
            <person name="Xue W."/>
            <person name="Luo G."/>
        </authorList>
    </citation>
    <scope>NUCLEOTIDE SEQUENCE [LARGE SCALE GENOMIC DNA]</scope>
    <source>
        <strain evidence="1 2">AM34-17</strain>
    </source>
</reference>
<dbReference type="RefSeq" id="WP_122204692.1">
    <property type="nucleotide sequence ID" value="NZ_QSII01000019.1"/>
</dbReference>
<accession>A0A414BVW6</accession>
<evidence type="ECO:0000313" key="2">
    <source>
        <dbReference type="Proteomes" id="UP000286260"/>
    </source>
</evidence>
<evidence type="ECO:0000313" key="1">
    <source>
        <dbReference type="EMBL" id="RHC83065.1"/>
    </source>
</evidence>
<dbReference type="EMBL" id="QSII01000019">
    <property type="protein sequence ID" value="RHC83065.1"/>
    <property type="molecule type" value="Genomic_DNA"/>
</dbReference>
<dbReference type="Proteomes" id="UP000286260">
    <property type="component" value="Unassembled WGS sequence"/>
</dbReference>
<comment type="caution">
    <text evidence="1">The sequence shown here is derived from an EMBL/GenBank/DDBJ whole genome shotgun (WGS) entry which is preliminary data.</text>
</comment>
<sequence length="270" mass="32002">MILDIDNPLLAYVLKYFGSYQAILETDEDGKTYLMNTWYPVGFAHWYEDILKSIPFKRSGYDKHERLQELLTELNLDKESFWGLVLYLYDYTMDACKNLLVPQKTHQETYNEFCEFLEQNPRIESLAFKTTNKKTYTISDKLILDFLAIRLQEEKMSNQQKQRFNSELRSLSAAEKADSRRKVSYFFAYQLTQFLQIEGISNIKRRGKATISNKEKELILCSLYVCKFADNPENYLDLGYYNKLMKDFKGLSMNMSHKYELEIHAGWILK</sequence>
<dbReference type="AlphaFoldDB" id="A0A414BVW6"/>
<protein>
    <submittedName>
        <fullName evidence="1">Uncharacterized protein</fullName>
    </submittedName>
</protein>
<name>A0A414BVW6_9BACT</name>
<gene>
    <name evidence="1" type="ORF">DW828_13620</name>
</gene>
<organism evidence="1 2">
    <name type="scientific">Parabacteroides merdae</name>
    <dbReference type="NCBI Taxonomy" id="46503"/>
    <lineage>
        <taxon>Bacteria</taxon>
        <taxon>Pseudomonadati</taxon>
        <taxon>Bacteroidota</taxon>
        <taxon>Bacteroidia</taxon>
        <taxon>Bacteroidales</taxon>
        <taxon>Tannerellaceae</taxon>
        <taxon>Parabacteroides</taxon>
    </lineage>
</organism>